<name>A0AA42W8B6_9BURK</name>
<sequence length="85" mass="9746">MTAFLDEIGPAVYTQALVDMQNRLQLRVSELNLEVREGDFSYRPKYAYGQNKPRIYHRFQRAPLYSSQTDHPIMAPAIADACLAL</sequence>
<dbReference type="Proteomes" id="UP001161276">
    <property type="component" value="Unassembled WGS sequence"/>
</dbReference>
<protein>
    <submittedName>
        <fullName evidence="1">DUF2164 family protein</fullName>
    </submittedName>
</protein>
<proteinExistence type="predicted"/>
<evidence type="ECO:0000313" key="2">
    <source>
        <dbReference type="Proteomes" id="UP001161276"/>
    </source>
</evidence>
<accession>A0AA42W8B6</accession>
<dbReference type="EMBL" id="JAOCKG010000001">
    <property type="protein sequence ID" value="MDH2049282.1"/>
    <property type="molecule type" value="Genomic_DNA"/>
</dbReference>
<reference evidence="1" key="1">
    <citation type="submission" date="2022-09" db="EMBL/GenBank/DDBJ databases">
        <title>Intensive care unit water sources are persistently colonized with multi-drug resistant bacteria and are the site of extensive horizontal gene transfer of antibiotic resistance genes.</title>
        <authorList>
            <person name="Diorio-Toth L."/>
        </authorList>
    </citation>
    <scope>NUCLEOTIDE SEQUENCE</scope>
    <source>
        <strain evidence="1">GD03676</strain>
    </source>
</reference>
<dbReference type="AlphaFoldDB" id="A0AA42W8B6"/>
<organism evidence="1 2">
    <name type="scientific">Achromobacter marplatensis</name>
    <dbReference type="NCBI Taxonomy" id="470868"/>
    <lineage>
        <taxon>Bacteria</taxon>
        <taxon>Pseudomonadati</taxon>
        <taxon>Pseudomonadota</taxon>
        <taxon>Betaproteobacteria</taxon>
        <taxon>Burkholderiales</taxon>
        <taxon>Alcaligenaceae</taxon>
        <taxon>Achromobacter</taxon>
    </lineage>
</organism>
<evidence type="ECO:0000313" key="1">
    <source>
        <dbReference type="EMBL" id="MDH2049282.1"/>
    </source>
</evidence>
<comment type="caution">
    <text evidence="1">The sequence shown here is derived from an EMBL/GenBank/DDBJ whole genome shotgun (WGS) entry which is preliminary data.</text>
</comment>
<gene>
    <name evidence="1" type="ORF">N5K24_02635</name>
</gene>